<dbReference type="NCBIfam" id="NF009905">
    <property type="entry name" value="PRK13368.1"/>
    <property type="match status" value="1"/>
</dbReference>
<dbReference type="InterPro" id="IPR004528">
    <property type="entry name" value="KdsB"/>
</dbReference>
<protein>
    <recommendedName>
        <fullName evidence="5">3-deoxy-manno-octulosonate cytidylyltransferase</fullName>
        <ecNumber evidence="5">2.7.7.38</ecNumber>
    </recommendedName>
    <alternativeName>
        <fullName evidence="5">CMP-2-keto-3-deoxyoctulosonic acid synthase</fullName>
        <shortName evidence="5">CKS</shortName>
        <shortName evidence="5">CMP-KDO synthase</shortName>
    </alternativeName>
</protein>
<dbReference type="AlphaFoldDB" id="A0A445MRH3"/>
<evidence type="ECO:0000256" key="3">
    <source>
        <dbReference type="ARBA" id="ARBA00022695"/>
    </source>
</evidence>
<dbReference type="InterPro" id="IPR029044">
    <property type="entry name" value="Nucleotide-diphossugar_trans"/>
</dbReference>
<dbReference type="NCBIfam" id="NF003952">
    <property type="entry name" value="PRK05450.1-5"/>
    <property type="match status" value="1"/>
</dbReference>
<sequence length="248" mass="27765">MKKYAFIPARYQSSRFPGKPLVLIAGKPMIQRVYERASLCAQLSDIFVATDDERISACVKAFGGNVIITDSALRSGTDRIAKAASALGLDHNDIIINIQGDQPIFDPDVVSQLVRPFENENDIVMTTLRCRISDKSDINNPNHVKVVTDSKGFAIYFSRYPIPYLRDNDTTVDHYKHLGFYGFRLNFLIKYTNLPEGLLEAAEKLEQLRAVENGFKIRVVETSSDSVEVDVPEDVMKVEAIISMQSGL</sequence>
<dbReference type="GO" id="GO:0016020">
    <property type="term" value="C:membrane"/>
    <property type="evidence" value="ECO:0007669"/>
    <property type="project" value="UniProtKB-SubCell"/>
</dbReference>
<evidence type="ECO:0000256" key="4">
    <source>
        <dbReference type="ARBA" id="ARBA00022985"/>
    </source>
</evidence>
<organism evidence="6">
    <name type="scientific">uncultured Desulfobacterium sp</name>
    <dbReference type="NCBI Taxonomy" id="201089"/>
    <lineage>
        <taxon>Bacteria</taxon>
        <taxon>Pseudomonadati</taxon>
        <taxon>Thermodesulfobacteriota</taxon>
        <taxon>Desulfobacteria</taxon>
        <taxon>Desulfobacterales</taxon>
        <taxon>Desulfobacteriaceae</taxon>
        <taxon>Desulfobacterium</taxon>
        <taxon>environmental samples</taxon>
    </lineage>
</organism>
<proteinExistence type="inferred from homology"/>
<dbReference type="HAMAP" id="MF_00057">
    <property type="entry name" value="KdsB"/>
    <property type="match status" value="1"/>
</dbReference>
<reference evidence="6" key="1">
    <citation type="submission" date="2018-01" db="EMBL/GenBank/DDBJ databases">
        <authorList>
            <person name="Regsiter A."/>
            <person name="William W."/>
        </authorList>
    </citation>
    <scope>NUCLEOTIDE SEQUENCE</scope>
    <source>
        <strain evidence="6">TRIP AH-1</strain>
    </source>
</reference>
<evidence type="ECO:0000313" key="6">
    <source>
        <dbReference type="EMBL" id="SPD72045.1"/>
    </source>
</evidence>
<comment type="subcellular location">
    <subcellularLocation>
        <location evidence="5">Cytoplasm</location>
    </subcellularLocation>
    <subcellularLocation>
        <location evidence="1">Membrane</location>
    </subcellularLocation>
</comment>
<accession>A0A445MRH3</accession>
<comment type="pathway">
    <text evidence="5">Nucleotide-sugar biosynthesis; CMP-3-deoxy-D-manno-octulosonate biosynthesis; CMP-3-deoxy-D-manno-octulosonate from 3-deoxy-D-manno-octulosonate and CTP: step 1/1.</text>
</comment>
<keyword evidence="5" id="KW-0963">Cytoplasm</keyword>
<dbReference type="EMBL" id="OJIN01000019">
    <property type="protein sequence ID" value="SPD72045.1"/>
    <property type="molecule type" value="Genomic_DNA"/>
</dbReference>
<keyword evidence="2 5" id="KW-0808">Transferase</keyword>
<dbReference type="GO" id="GO:0009103">
    <property type="term" value="P:lipopolysaccharide biosynthetic process"/>
    <property type="evidence" value="ECO:0007669"/>
    <property type="project" value="UniProtKB-UniRule"/>
</dbReference>
<keyword evidence="3 5" id="KW-0548">Nucleotidyltransferase</keyword>
<dbReference type="InterPro" id="IPR003329">
    <property type="entry name" value="Cytidylyl_trans"/>
</dbReference>
<dbReference type="FunFam" id="3.90.550.10:FF:000011">
    <property type="entry name" value="3-deoxy-manno-octulosonate cytidylyltransferase"/>
    <property type="match status" value="1"/>
</dbReference>
<gene>
    <name evidence="5 6" type="primary">kdsB</name>
    <name evidence="6" type="ORF">PITCH_A1150080</name>
</gene>
<dbReference type="PANTHER" id="PTHR42866:SF2">
    <property type="entry name" value="3-DEOXY-MANNO-OCTULOSONATE CYTIDYLYLTRANSFERASE, MITOCHONDRIAL"/>
    <property type="match status" value="1"/>
</dbReference>
<comment type="catalytic activity">
    <reaction evidence="5">
        <text>3-deoxy-alpha-D-manno-oct-2-ulosonate + CTP = CMP-3-deoxy-beta-D-manno-octulosonate + diphosphate</text>
        <dbReference type="Rhea" id="RHEA:23448"/>
        <dbReference type="ChEBI" id="CHEBI:33019"/>
        <dbReference type="ChEBI" id="CHEBI:37563"/>
        <dbReference type="ChEBI" id="CHEBI:85986"/>
        <dbReference type="ChEBI" id="CHEBI:85987"/>
        <dbReference type="EC" id="2.7.7.38"/>
    </reaction>
</comment>
<dbReference type="SUPFAM" id="SSF53448">
    <property type="entry name" value="Nucleotide-diphospho-sugar transferases"/>
    <property type="match status" value="1"/>
</dbReference>
<comment type="function">
    <text evidence="5">Activates KDO (a required 8-carbon sugar) for incorporation into bacterial lipopolysaccharide in Gram-negative bacteria.</text>
</comment>
<dbReference type="GO" id="GO:0005829">
    <property type="term" value="C:cytosol"/>
    <property type="evidence" value="ECO:0007669"/>
    <property type="project" value="TreeGrafter"/>
</dbReference>
<dbReference type="GO" id="GO:0008690">
    <property type="term" value="F:3-deoxy-manno-octulosonate cytidylyltransferase activity"/>
    <property type="evidence" value="ECO:0007669"/>
    <property type="project" value="UniProtKB-UniRule"/>
</dbReference>
<dbReference type="Gene3D" id="3.90.550.10">
    <property type="entry name" value="Spore Coat Polysaccharide Biosynthesis Protein SpsA, Chain A"/>
    <property type="match status" value="1"/>
</dbReference>
<keyword evidence="4 5" id="KW-0448">Lipopolysaccharide biosynthesis</keyword>
<dbReference type="UniPathway" id="UPA00358">
    <property type="reaction ID" value="UER00476"/>
</dbReference>
<evidence type="ECO:0000256" key="2">
    <source>
        <dbReference type="ARBA" id="ARBA00022679"/>
    </source>
</evidence>
<evidence type="ECO:0000256" key="5">
    <source>
        <dbReference type="HAMAP-Rule" id="MF_00057"/>
    </source>
</evidence>
<dbReference type="GO" id="GO:0033468">
    <property type="term" value="P:CMP-keto-3-deoxy-D-manno-octulosonic acid biosynthetic process"/>
    <property type="evidence" value="ECO:0007669"/>
    <property type="project" value="UniProtKB-UniRule"/>
</dbReference>
<comment type="similarity">
    <text evidence="5">Belongs to the KdsB family.</text>
</comment>
<dbReference type="NCBIfam" id="NF003950">
    <property type="entry name" value="PRK05450.1-3"/>
    <property type="match status" value="1"/>
</dbReference>
<dbReference type="NCBIfam" id="TIGR00466">
    <property type="entry name" value="kdsB"/>
    <property type="match status" value="1"/>
</dbReference>
<dbReference type="Pfam" id="PF02348">
    <property type="entry name" value="CTP_transf_3"/>
    <property type="match status" value="1"/>
</dbReference>
<dbReference type="PANTHER" id="PTHR42866">
    <property type="entry name" value="3-DEOXY-MANNO-OCTULOSONATE CYTIDYLYLTRANSFERASE"/>
    <property type="match status" value="1"/>
</dbReference>
<dbReference type="EC" id="2.7.7.38" evidence="5"/>
<evidence type="ECO:0000256" key="1">
    <source>
        <dbReference type="ARBA" id="ARBA00004370"/>
    </source>
</evidence>
<name>A0A445MRH3_9BACT</name>
<dbReference type="CDD" id="cd02517">
    <property type="entry name" value="CMP-KDO-Synthetase"/>
    <property type="match status" value="1"/>
</dbReference>